<proteinExistence type="predicted"/>
<sequence>MEDIELYKLDVAGFKKDIARRDTLLAEQAHALKSYPEEIEALRASHSRLLAEISRCRTEANGIVAERDKEIQRLEKVVGGLKHSISTNTRIEEAVGDEVFREMWSRIGWEVMNWCLANGAAKGGVINVESLRDDVRKELETGIPEYEKLILGGHRVHVVQALLARLLIREIFSDWCFGITEEQNSVLCALEKEFTRSSLQPAINTWRSSTSILLRTSLLTTPTTTILPGIVEQTIRLSLHMQTQRAQFRIFPSLSSSSPAAAAQEQDNGDELDIEEEMIWNSEDMEELSGEDESELEGAKVLIVAWPGIEKWGDEMGECCHIRNCVVRARVVCDVD</sequence>
<dbReference type="OrthoDB" id="5328813at2759"/>
<keyword evidence="2" id="KW-1185">Reference proteome</keyword>
<organism evidence="1 2">
    <name type="scientific">Tuber borchii</name>
    <name type="common">White truffle</name>
    <dbReference type="NCBI Taxonomy" id="42251"/>
    <lineage>
        <taxon>Eukaryota</taxon>
        <taxon>Fungi</taxon>
        <taxon>Dikarya</taxon>
        <taxon>Ascomycota</taxon>
        <taxon>Pezizomycotina</taxon>
        <taxon>Pezizomycetes</taxon>
        <taxon>Pezizales</taxon>
        <taxon>Tuberaceae</taxon>
        <taxon>Tuber</taxon>
    </lineage>
</organism>
<protein>
    <submittedName>
        <fullName evidence="1">Uncharacterized protein</fullName>
    </submittedName>
</protein>
<reference evidence="1 2" key="1">
    <citation type="submission" date="2017-04" db="EMBL/GenBank/DDBJ databases">
        <title>Draft genome sequence of Tuber borchii Vittad., a whitish edible truffle.</title>
        <authorList>
            <consortium name="DOE Joint Genome Institute"/>
            <person name="Murat C."/>
            <person name="Kuo A."/>
            <person name="Barry K.W."/>
            <person name="Clum A."/>
            <person name="Dockter R.B."/>
            <person name="Fauchery L."/>
            <person name="Iotti M."/>
            <person name="Kohler A."/>
            <person name="Labutti K."/>
            <person name="Lindquist E.A."/>
            <person name="Lipzen A."/>
            <person name="Ohm R.A."/>
            <person name="Wang M."/>
            <person name="Grigoriev I.V."/>
            <person name="Zambonelli A."/>
            <person name="Martin F.M."/>
        </authorList>
    </citation>
    <scope>NUCLEOTIDE SEQUENCE [LARGE SCALE GENOMIC DNA]</scope>
    <source>
        <strain evidence="1 2">Tbo3840</strain>
    </source>
</reference>
<evidence type="ECO:0000313" key="2">
    <source>
        <dbReference type="Proteomes" id="UP000244722"/>
    </source>
</evidence>
<dbReference type="Proteomes" id="UP000244722">
    <property type="component" value="Unassembled WGS sequence"/>
</dbReference>
<gene>
    <name evidence="1" type="ORF">B9Z19DRAFT_1099565</name>
</gene>
<dbReference type="STRING" id="42251.A0A2T7A1Z4"/>
<dbReference type="AlphaFoldDB" id="A0A2T7A1Z4"/>
<evidence type="ECO:0000313" key="1">
    <source>
        <dbReference type="EMBL" id="PUU81738.1"/>
    </source>
</evidence>
<comment type="caution">
    <text evidence="1">The sequence shown here is derived from an EMBL/GenBank/DDBJ whole genome shotgun (WGS) entry which is preliminary data.</text>
</comment>
<dbReference type="EMBL" id="NESQ01000041">
    <property type="protein sequence ID" value="PUU81738.1"/>
    <property type="molecule type" value="Genomic_DNA"/>
</dbReference>
<accession>A0A2T7A1Z4</accession>
<name>A0A2T7A1Z4_TUBBO</name>